<dbReference type="EMBL" id="KE346033">
    <property type="protein sequence ID" value="EXC24716.1"/>
    <property type="molecule type" value="Genomic_DNA"/>
</dbReference>
<organism evidence="2 3">
    <name type="scientific">Morus notabilis</name>
    <dbReference type="NCBI Taxonomy" id="981085"/>
    <lineage>
        <taxon>Eukaryota</taxon>
        <taxon>Viridiplantae</taxon>
        <taxon>Streptophyta</taxon>
        <taxon>Embryophyta</taxon>
        <taxon>Tracheophyta</taxon>
        <taxon>Spermatophyta</taxon>
        <taxon>Magnoliopsida</taxon>
        <taxon>eudicotyledons</taxon>
        <taxon>Gunneridae</taxon>
        <taxon>Pentapetalae</taxon>
        <taxon>rosids</taxon>
        <taxon>fabids</taxon>
        <taxon>Rosales</taxon>
        <taxon>Moraceae</taxon>
        <taxon>Moreae</taxon>
        <taxon>Morus</taxon>
    </lineage>
</organism>
<evidence type="ECO:0000313" key="2">
    <source>
        <dbReference type="EMBL" id="EXC24716.1"/>
    </source>
</evidence>
<gene>
    <name evidence="2" type="ORF">L484_005765</name>
</gene>
<protein>
    <submittedName>
        <fullName evidence="2">Uncharacterized protein</fullName>
    </submittedName>
</protein>
<keyword evidence="1" id="KW-0732">Signal</keyword>
<name>W9S3I8_9ROSA</name>
<dbReference type="AlphaFoldDB" id="W9S3I8"/>
<dbReference type="Proteomes" id="UP000030645">
    <property type="component" value="Unassembled WGS sequence"/>
</dbReference>
<feature type="signal peptide" evidence="1">
    <location>
        <begin position="1"/>
        <end position="24"/>
    </location>
</feature>
<keyword evidence="3" id="KW-1185">Reference proteome</keyword>
<evidence type="ECO:0000313" key="3">
    <source>
        <dbReference type="Proteomes" id="UP000030645"/>
    </source>
</evidence>
<sequence>MSNRNPITTFKLSLSLELVTCVLSVWNGLDHREGGYAHIPDRVFKQVLPRAHASISGIDHACGQLLG</sequence>
<reference evidence="3" key="1">
    <citation type="submission" date="2013-01" db="EMBL/GenBank/DDBJ databases">
        <title>Draft Genome Sequence of a Mulberry Tree, Morus notabilis C.K. Schneid.</title>
        <authorList>
            <person name="He N."/>
            <person name="Zhao S."/>
        </authorList>
    </citation>
    <scope>NUCLEOTIDE SEQUENCE</scope>
</reference>
<accession>W9S3I8</accession>
<proteinExistence type="predicted"/>
<feature type="chain" id="PRO_5004929134" evidence="1">
    <location>
        <begin position="25"/>
        <end position="67"/>
    </location>
</feature>
<evidence type="ECO:0000256" key="1">
    <source>
        <dbReference type="SAM" id="SignalP"/>
    </source>
</evidence>